<accession>A0A564YF85</accession>
<keyword evidence="2" id="KW-1185">Reference proteome</keyword>
<dbReference type="AlphaFoldDB" id="A0A564YF85"/>
<sequence length="61" mass="7178">LRNLRDGYRILQRRADHNSFGETVIKLRGVEARMHSIVTNIFTLMNFSTLTHDSEDYPKSR</sequence>
<protein>
    <submittedName>
        <fullName evidence="1">Uncharacterized protein</fullName>
    </submittedName>
</protein>
<reference evidence="1 2" key="1">
    <citation type="submission" date="2019-07" db="EMBL/GenBank/DDBJ databases">
        <authorList>
            <person name="Jastrzebski P J."/>
            <person name="Paukszto L."/>
            <person name="Jastrzebski P J."/>
        </authorList>
    </citation>
    <scope>NUCLEOTIDE SEQUENCE [LARGE SCALE GENOMIC DNA]</scope>
    <source>
        <strain evidence="1 2">WMS-il1</strain>
    </source>
</reference>
<evidence type="ECO:0000313" key="1">
    <source>
        <dbReference type="EMBL" id="VUZ45921.1"/>
    </source>
</evidence>
<name>A0A564YF85_HYMDI</name>
<gene>
    <name evidence="1" type="ORF">WMSIL1_LOCUS5866</name>
</gene>
<dbReference type="Proteomes" id="UP000321570">
    <property type="component" value="Unassembled WGS sequence"/>
</dbReference>
<evidence type="ECO:0000313" key="2">
    <source>
        <dbReference type="Proteomes" id="UP000321570"/>
    </source>
</evidence>
<proteinExistence type="predicted"/>
<feature type="non-terminal residue" evidence="1">
    <location>
        <position position="1"/>
    </location>
</feature>
<dbReference type="EMBL" id="CABIJS010000199">
    <property type="protein sequence ID" value="VUZ45921.1"/>
    <property type="molecule type" value="Genomic_DNA"/>
</dbReference>
<organism evidence="1 2">
    <name type="scientific">Hymenolepis diminuta</name>
    <name type="common">Rat tapeworm</name>
    <dbReference type="NCBI Taxonomy" id="6216"/>
    <lineage>
        <taxon>Eukaryota</taxon>
        <taxon>Metazoa</taxon>
        <taxon>Spiralia</taxon>
        <taxon>Lophotrochozoa</taxon>
        <taxon>Platyhelminthes</taxon>
        <taxon>Cestoda</taxon>
        <taxon>Eucestoda</taxon>
        <taxon>Cyclophyllidea</taxon>
        <taxon>Hymenolepididae</taxon>
        <taxon>Hymenolepis</taxon>
    </lineage>
</organism>